<dbReference type="PANTHER" id="PTHR43053:SF3">
    <property type="entry name" value="ALPHA-GALACTOSIDASE C-RELATED"/>
    <property type="match status" value="1"/>
</dbReference>
<accession>A0ABN3CVR6</accession>
<keyword evidence="3" id="KW-0378">Hydrolase</keyword>
<protein>
    <recommendedName>
        <fullName evidence="2">alpha-galactosidase</fullName>
        <ecNumber evidence="2">3.2.1.22</ecNumber>
    </recommendedName>
</protein>
<dbReference type="Gene3D" id="2.70.98.60">
    <property type="entry name" value="alpha-galactosidase from lactobacil brevis"/>
    <property type="match status" value="1"/>
</dbReference>
<dbReference type="RefSeq" id="WP_344489430.1">
    <property type="nucleotide sequence ID" value="NZ_BAAAQX010000034.1"/>
</dbReference>
<evidence type="ECO:0000256" key="1">
    <source>
        <dbReference type="ARBA" id="ARBA00001255"/>
    </source>
</evidence>
<dbReference type="Pfam" id="PF16875">
    <property type="entry name" value="Glyco_hydro_36N"/>
    <property type="match status" value="1"/>
</dbReference>
<dbReference type="PRINTS" id="PR00743">
    <property type="entry name" value="GLHYDRLASE36"/>
</dbReference>
<comment type="caution">
    <text evidence="6">The sequence shown here is derived from an EMBL/GenBank/DDBJ whole genome shotgun (WGS) entry which is preliminary data.</text>
</comment>
<dbReference type="InterPro" id="IPR017853">
    <property type="entry name" value="GH"/>
</dbReference>
<dbReference type="Proteomes" id="UP001499843">
    <property type="component" value="Unassembled WGS sequence"/>
</dbReference>
<dbReference type="InterPro" id="IPR038417">
    <property type="entry name" value="Alpga-gal_N_sf"/>
</dbReference>
<keyword evidence="7" id="KW-1185">Reference proteome</keyword>
<dbReference type="Pfam" id="PF02065">
    <property type="entry name" value="Melibiase"/>
    <property type="match status" value="1"/>
</dbReference>
<dbReference type="Gene3D" id="3.20.20.70">
    <property type="entry name" value="Aldolase class I"/>
    <property type="match status" value="1"/>
</dbReference>
<dbReference type="SUPFAM" id="SSF51445">
    <property type="entry name" value="(Trans)glycosidases"/>
    <property type="match status" value="1"/>
</dbReference>
<evidence type="ECO:0000313" key="6">
    <source>
        <dbReference type="EMBL" id="GAA2213573.1"/>
    </source>
</evidence>
<evidence type="ECO:0000256" key="3">
    <source>
        <dbReference type="ARBA" id="ARBA00022801"/>
    </source>
</evidence>
<dbReference type="InterPro" id="IPR050985">
    <property type="entry name" value="Alpha-glycosidase_related"/>
</dbReference>
<reference evidence="6 7" key="1">
    <citation type="journal article" date="2019" name="Int. J. Syst. Evol. Microbiol.">
        <title>The Global Catalogue of Microorganisms (GCM) 10K type strain sequencing project: providing services to taxonomists for standard genome sequencing and annotation.</title>
        <authorList>
            <consortium name="The Broad Institute Genomics Platform"/>
            <consortium name="The Broad Institute Genome Sequencing Center for Infectious Disease"/>
            <person name="Wu L."/>
            <person name="Ma J."/>
        </authorList>
    </citation>
    <scope>NUCLEOTIDE SEQUENCE [LARGE SCALE GENOMIC DNA]</scope>
    <source>
        <strain evidence="6 7">JCM 16114</strain>
    </source>
</reference>
<organism evidence="6 7">
    <name type="scientific">Nonomuraea monospora</name>
    <dbReference type="NCBI Taxonomy" id="568818"/>
    <lineage>
        <taxon>Bacteria</taxon>
        <taxon>Bacillati</taxon>
        <taxon>Actinomycetota</taxon>
        <taxon>Actinomycetes</taxon>
        <taxon>Streptosporangiales</taxon>
        <taxon>Streptosporangiaceae</taxon>
        <taxon>Nonomuraea</taxon>
    </lineage>
</organism>
<dbReference type="EMBL" id="BAAAQX010000034">
    <property type="protein sequence ID" value="GAA2213573.1"/>
    <property type="molecule type" value="Genomic_DNA"/>
</dbReference>
<name>A0ABN3CVR6_9ACTN</name>
<dbReference type="EC" id="3.2.1.22" evidence="2"/>
<dbReference type="InterPro" id="IPR031704">
    <property type="entry name" value="Glyco_hydro_36_N"/>
</dbReference>
<evidence type="ECO:0000256" key="2">
    <source>
        <dbReference type="ARBA" id="ARBA00012755"/>
    </source>
</evidence>
<evidence type="ECO:0000313" key="7">
    <source>
        <dbReference type="Proteomes" id="UP001499843"/>
    </source>
</evidence>
<proteinExistence type="predicted"/>
<gene>
    <name evidence="6" type="ORF">GCM10009850_090360</name>
</gene>
<evidence type="ECO:0000256" key="4">
    <source>
        <dbReference type="ARBA" id="ARBA00023295"/>
    </source>
</evidence>
<comment type="catalytic activity">
    <reaction evidence="1">
        <text>Hydrolysis of terminal, non-reducing alpha-D-galactose residues in alpha-D-galactosides, including galactose oligosaccharides, galactomannans and galactolipids.</text>
        <dbReference type="EC" id="3.2.1.22"/>
    </reaction>
</comment>
<evidence type="ECO:0000259" key="5">
    <source>
        <dbReference type="Pfam" id="PF16875"/>
    </source>
</evidence>
<dbReference type="InterPro" id="IPR013785">
    <property type="entry name" value="Aldolase_TIM"/>
</dbReference>
<dbReference type="PANTHER" id="PTHR43053">
    <property type="entry name" value="GLYCOSIDASE FAMILY 31"/>
    <property type="match status" value="1"/>
</dbReference>
<sequence>MPADVVETVRWGHTGLTAVVEIHPDRPVSLRELSAGAPPAAPAQPLVDQPLVEVLVPGEGRARASQRLSDTAVGRRLRYAGCEQSSADGWHELRIRLRDEASGLDAEVTMRSPDGVPAVQTQVRVTNSGENPVPLLAVTSFAAVFPTERVSDLDLLYADSEWLGESRWARRPLAGHVPDLDLREHGQHGKGTFALTSQGTWSSGRHVPMGGLTDRATGRTWLWQIEHNGPWRWETGERLDGAYVALSGPTDLDHQWNELLAPGESFTTVPVAIAVWDGTRNGDSADAGAARDRAKNAEGAADAKSAGRAAGAASVAGAAGAAGVEGAVAALTAYRRALVRPHPDRAALPLVFNDYMNTLMGDPTTAKLLPLIDAAAAAGAQVFCVDAGWYDDGGDWWDSVGEWLPSQTRFPHGLEEVLARIASHGMTPGLWLEPEVIGVRSPMAEKLPDAAFLQRGGVRLAEHGRHHLDLRHPAAVAHLDQVVDRLVEELGVGYFKLDYNINPGAGTDVDATSVGAGLLAHNRAHLAWLESVLDRHPHLVLENCGSGAMRMDYAMLSRLQLQSTSDQQDFLRYPPIAVAAPLSMLPEQAANWAYPQPGMTAEEIAFTMCTGILGRLYLSGDLPRMTPEQLALVEEGVRLHKSLRAALLRATPCWPLGLPGWDDPWLALGLRADEATHLAIWRRPGAGDTTVLYLPHLAGRDLAAEIAYPAAADGWACSWNPGAAELTVTATVPAPSARVLHLRPL</sequence>
<keyword evidence="4" id="KW-0326">Glycosidase</keyword>
<dbReference type="InterPro" id="IPR002252">
    <property type="entry name" value="Glyco_hydro_36"/>
</dbReference>
<dbReference type="CDD" id="cd14791">
    <property type="entry name" value="GH36"/>
    <property type="match status" value="1"/>
</dbReference>
<feature type="domain" description="Glycosyl hydrolase family 36 N-terminal" evidence="5">
    <location>
        <begin position="89"/>
        <end position="174"/>
    </location>
</feature>